<accession>A0A914S647</accession>
<protein>
    <submittedName>
        <fullName evidence="3">Uncharacterized protein</fullName>
    </submittedName>
</protein>
<keyword evidence="1" id="KW-0812">Transmembrane</keyword>
<dbReference type="Proteomes" id="UP000887564">
    <property type="component" value="Unplaced"/>
</dbReference>
<sequence>MIPVVRYFPVFAIRSDSFPLLLLFGFFQVICLGVMFPQKMETIGNPESINFYH</sequence>
<evidence type="ECO:0000256" key="1">
    <source>
        <dbReference type="SAM" id="Phobius"/>
    </source>
</evidence>
<dbReference type="WBParaSite" id="PEQ_0000970101-mRNA-1">
    <property type="protein sequence ID" value="PEQ_0000970101-mRNA-1"/>
    <property type="gene ID" value="PEQ_0000970101"/>
</dbReference>
<name>A0A914S647_PAREQ</name>
<evidence type="ECO:0000313" key="2">
    <source>
        <dbReference type="Proteomes" id="UP000887564"/>
    </source>
</evidence>
<keyword evidence="1" id="KW-0472">Membrane</keyword>
<keyword evidence="2" id="KW-1185">Reference proteome</keyword>
<feature type="transmembrane region" description="Helical" evidence="1">
    <location>
        <begin position="17"/>
        <end position="36"/>
    </location>
</feature>
<reference evidence="3" key="1">
    <citation type="submission" date="2022-11" db="UniProtKB">
        <authorList>
            <consortium name="WormBaseParasite"/>
        </authorList>
    </citation>
    <scope>IDENTIFICATION</scope>
</reference>
<keyword evidence="1" id="KW-1133">Transmembrane helix</keyword>
<dbReference type="AlphaFoldDB" id="A0A914S647"/>
<proteinExistence type="predicted"/>
<organism evidence="2 3">
    <name type="scientific">Parascaris equorum</name>
    <name type="common">Equine roundworm</name>
    <dbReference type="NCBI Taxonomy" id="6256"/>
    <lineage>
        <taxon>Eukaryota</taxon>
        <taxon>Metazoa</taxon>
        <taxon>Ecdysozoa</taxon>
        <taxon>Nematoda</taxon>
        <taxon>Chromadorea</taxon>
        <taxon>Rhabditida</taxon>
        <taxon>Spirurina</taxon>
        <taxon>Ascaridomorpha</taxon>
        <taxon>Ascaridoidea</taxon>
        <taxon>Ascarididae</taxon>
        <taxon>Parascaris</taxon>
    </lineage>
</organism>
<evidence type="ECO:0000313" key="3">
    <source>
        <dbReference type="WBParaSite" id="PEQ_0000970101-mRNA-1"/>
    </source>
</evidence>